<feature type="compositionally biased region" description="Pro residues" evidence="1">
    <location>
        <begin position="9"/>
        <end position="18"/>
    </location>
</feature>
<accession>A0A9Q8V805</accession>
<feature type="region of interest" description="Disordered" evidence="1">
    <location>
        <begin position="1"/>
        <end position="73"/>
    </location>
</feature>
<dbReference type="KEGG" id="ptkz:JDV02_001623"/>
<reference evidence="2" key="1">
    <citation type="submission" date="2021-11" db="EMBL/GenBank/DDBJ databases">
        <title>Purpureocillium_takamizusanense_genome.</title>
        <authorList>
            <person name="Nguyen N.-H."/>
        </authorList>
    </citation>
    <scope>NUCLEOTIDE SEQUENCE</scope>
    <source>
        <strain evidence="2">PT3</strain>
    </source>
</reference>
<dbReference type="GeneID" id="72063586"/>
<protein>
    <submittedName>
        <fullName evidence="2">Uncharacterized protein</fullName>
    </submittedName>
</protein>
<proteinExistence type="predicted"/>
<evidence type="ECO:0000313" key="2">
    <source>
        <dbReference type="EMBL" id="UNI15051.1"/>
    </source>
</evidence>
<gene>
    <name evidence="2" type="ORF">JDV02_001623</name>
</gene>
<dbReference type="EMBL" id="CP086354">
    <property type="protein sequence ID" value="UNI15051.1"/>
    <property type="molecule type" value="Genomic_DNA"/>
</dbReference>
<feature type="region of interest" description="Disordered" evidence="1">
    <location>
        <begin position="129"/>
        <end position="148"/>
    </location>
</feature>
<name>A0A9Q8V805_9HYPO</name>
<dbReference type="OrthoDB" id="5207704at2759"/>
<keyword evidence="3" id="KW-1185">Reference proteome</keyword>
<feature type="compositionally biased region" description="Acidic residues" evidence="1">
    <location>
        <begin position="220"/>
        <end position="243"/>
    </location>
</feature>
<dbReference type="Proteomes" id="UP000829364">
    <property type="component" value="Chromosome 1"/>
</dbReference>
<dbReference type="AlphaFoldDB" id="A0A9Q8V805"/>
<feature type="region of interest" description="Disordered" evidence="1">
    <location>
        <begin position="201"/>
        <end position="243"/>
    </location>
</feature>
<feature type="region of interest" description="Disordered" evidence="1">
    <location>
        <begin position="284"/>
        <end position="321"/>
    </location>
</feature>
<dbReference type="RefSeq" id="XP_047838532.1">
    <property type="nucleotide sequence ID" value="XM_047982566.1"/>
</dbReference>
<organism evidence="2 3">
    <name type="scientific">Purpureocillium takamizusanense</name>
    <dbReference type="NCBI Taxonomy" id="2060973"/>
    <lineage>
        <taxon>Eukaryota</taxon>
        <taxon>Fungi</taxon>
        <taxon>Dikarya</taxon>
        <taxon>Ascomycota</taxon>
        <taxon>Pezizomycotina</taxon>
        <taxon>Sordariomycetes</taxon>
        <taxon>Hypocreomycetidae</taxon>
        <taxon>Hypocreales</taxon>
        <taxon>Ophiocordycipitaceae</taxon>
        <taxon>Purpureocillium</taxon>
    </lineage>
</organism>
<feature type="compositionally biased region" description="Basic and acidic residues" evidence="1">
    <location>
        <begin position="209"/>
        <end position="219"/>
    </location>
</feature>
<evidence type="ECO:0000313" key="3">
    <source>
        <dbReference type="Proteomes" id="UP000829364"/>
    </source>
</evidence>
<evidence type="ECO:0000256" key="1">
    <source>
        <dbReference type="SAM" id="MobiDB-lite"/>
    </source>
</evidence>
<feature type="compositionally biased region" description="Basic residues" evidence="1">
    <location>
        <begin position="34"/>
        <end position="46"/>
    </location>
</feature>
<sequence>MPRHTTTLPPAPLPPPPTTTIVSTHLASPTVMPTHHHHHHHHHPAHHCPPPPSSPSSSSVLIPLPPSAEHQQQTQRYFARLSHSPVYRPKTFGWSNYKLTRLVDLPCPVGFRSRRALVLAAIFDFDTTGSGDAPAHRPRSRTASSPHARRFLAQRYRRGVYHRYPFAQDYLPSPPHAWMDRVDELREGRALAAAADDDAVALPPLVMETQRKEQQRRVEDDDEDEGEHGDYDDKEEEEGDDVDEEVRELYRMGLLYDDEHERGSGFTLDAIAHDTAATPPYTLTVRSRDHRRHGGNNNNNNSKRPHQHAHDGTTSTTTNSTDDDEALAAFLAEADYIDVCAARHLLLDVEPDGAVVAAAAGPSRKEGTGAVVVEAMRAQQRLWEAFRGDRPSDLDGVEWEVV</sequence>